<dbReference type="PANTHER" id="PTHR24028">
    <property type="entry name" value="CADHERIN-87A"/>
    <property type="match status" value="1"/>
</dbReference>
<keyword evidence="6 10" id="KW-1133">Transmembrane helix</keyword>
<feature type="domain" description="Cadherin" evidence="12">
    <location>
        <begin position="347"/>
        <end position="461"/>
    </location>
</feature>
<evidence type="ECO:0000313" key="13">
    <source>
        <dbReference type="EMBL" id="CAF1268205.1"/>
    </source>
</evidence>
<accession>A0A815B3F2</accession>
<dbReference type="GO" id="GO:0005886">
    <property type="term" value="C:plasma membrane"/>
    <property type="evidence" value="ECO:0007669"/>
    <property type="project" value="InterPro"/>
</dbReference>
<dbReference type="PROSITE" id="PS50268">
    <property type="entry name" value="CADHERIN_2"/>
    <property type="match status" value="6"/>
</dbReference>
<dbReference type="Gene3D" id="2.60.40.60">
    <property type="entry name" value="Cadherins"/>
    <property type="match status" value="6"/>
</dbReference>
<feature type="domain" description="Cadherin" evidence="12">
    <location>
        <begin position="237"/>
        <end position="332"/>
    </location>
</feature>
<feature type="chain" id="PRO_5032596331" description="Cadherin domain-containing protein" evidence="11">
    <location>
        <begin position="18"/>
        <end position="1000"/>
    </location>
</feature>
<sequence>MLLMVFFLTILIIPVSSQEILKYIVEEKSPINTFIADLSNDIQIKTSASYSLFELISINKNLLTINNQTGYLTTLSILDREQMCLNQQCSCNSCEIFFQLIINIQQTIIYKIIEIKIQDRNDHSPIFDIESMIHIIHIKENVPLGYRIVLPIANDPDEGLNSIQSYSLDGTNSDDFYIDYTSIDIPYLVVRSLLDRQRISSYFLTLTASDNGQQPKPRTGSIQLDIRIINDSIPIFLQSVYSIDVREDTLIGTTLLKIEAINDDNNKKIFYELLTESPFIIDRLTGYIQLKKLLDYEREKSYRLTVKAYENFIPVYAIIFIRIIDINDNPVLIHMKVEGSKTLKETRNDKNIFSIPEDTLIGTTLAHVILNDLDSFANGNPYLQLTTTQPPLPFIYKLIYQNNFQNTKLYSLILHTNVDRESKSIYNNIQLIAHDSGTPTLHTKSLILLNITDINDCIPQITTNSIIYNINENNPIGLIIDTLNAYDCDIGINAEFEYQLLNKTNLLIINSQTGQLSLNQSIDFEKFHQEKNLTTIDLEFYIQVQDHGQLSLSSQIKIILRIHDINDHSPEFDQNQSYNWTFSKSQLQLNTILGRIFAYDYDSGLQGIIHYSIRSFDPCLILDITLLGYIYIQSQLSCSFLSYTFEIIASDYGLPNIRSTKKLLTINIIDSNQLIINTLPKLLPLSIQRTIVDINSIGNILFIIDITNNHSIQPKIYFNHTDLFICWNISSTGEIRLISKPYASSYILSFNIIDEYIDENFLVKFQIDICNSSIKNSCKQLIYYENQKTNQILLFWTICLAIIITCICIFIFSIITCFYCRKQPKNKKSFKNQQNFLQCNDDFQSEKTFKTSSGSTIREDDRDSACIINTNSSSLSSSVVPIQVNSWYHNGYDLSNDQNYQPSTYFYDLKLAELIRNNQCPPCVYLNSQPCQSLSTDYGFASSDASPSSISYSSTKLNQSNMNSLELSIEMDVDQLQQQQQQQQQTNKKKGFISTHECVV</sequence>
<feature type="signal peptide" evidence="11">
    <location>
        <begin position="1"/>
        <end position="17"/>
    </location>
</feature>
<evidence type="ECO:0000256" key="6">
    <source>
        <dbReference type="ARBA" id="ARBA00022989"/>
    </source>
</evidence>
<organism evidence="13 14">
    <name type="scientific">Rotaria sordida</name>
    <dbReference type="NCBI Taxonomy" id="392033"/>
    <lineage>
        <taxon>Eukaryota</taxon>
        <taxon>Metazoa</taxon>
        <taxon>Spiralia</taxon>
        <taxon>Gnathifera</taxon>
        <taxon>Rotifera</taxon>
        <taxon>Eurotatoria</taxon>
        <taxon>Bdelloidea</taxon>
        <taxon>Philodinida</taxon>
        <taxon>Philodinidae</taxon>
        <taxon>Rotaria</taxon>
    </lineage>
</organism>
<comment type="caution">
    <text evidence="13">The sequence shown here is derived from an EMBL/GenBank/DDBJ whole genome shotgun (WGS) entry which is preliminary data.</text>
</comment>
<dbReference type="Proteomes" id="UP000663882">
    <property type="component" value="Unassembled WGS sequence"/>
</dbReference>
<evidence type="ECO:0000256" key="11">
    <source>
        <dbReference type="SAM" id="SignalP"/>
    </source>
</evidence>
<keyword evidence="7 10" id="KW-0472">Membrane</keyword>
<dbReference type="PROSITE" id="PS00232">
    <property type="entry name" value="CADHERIN_1"/>
    <property type="match status" value="1"/>
</dbReference>
<keyword evidence="3" id="KW-0677">Repeat</keyword>
<dbReference type="CDD" id="cd11304">
    <property type="entry name" value="Cadherin_repeat"/>
    <property type="match status" value="6"/>
</dbReference>
<feature type="domain" description="Cadherin" evidence="12">
    <location>
        <begin position="17"/>
        <end position="127"/>
    </location>
</feature>
<keyword evidence="5" id="KW-0130">Cell adhesion</keyword>
<evidence type="ECO:0000313" key="14">
    <source>
        <dbReference type="Proteomes" id="UP000663882"/>
    </source>
</evidence>
<dbReference type="PRINTS" id="PR00205">
    <property type="entry name" value="CADHERIN"/>
</dbReference>
<evidence type="ECO:0000256" key="5">
    <source>
        <dbReference type="ARBA" id="ARBA00022889"/>
    </source>
</evidence>
<feature type="domain" description="Cadherin" evidence="12">
    <location>
        <begin position="590"/>
        <end position="682"/>
    </location>
</feature>
<dbReference type="InterPro" id="IPR020894">
    <property type="entry name" value="Cadherin_CS"/>
</dbReference>
<dbReference type="InterPro" id="IPR050174">
    <property type="entry name" value="Protocadherin/Cadherin-CA"/>
</dbReference>
<comment type="subcellular location">
    <subcellularLocation>
        <location evidence="1">Membrane</location>
        <topology evidence="1">Single-pass membrane protein</topology>
    </subcellularLocation>
</comment>
<reference evidence="13" key="1">
    <citation type="submission" date="2021-02" db="EMBL/GenBank/DDBJ databases">
        <authorList>
            <person name="Nowell W R."/>
        </authorList>
    </citation>
    <scope>NUCLEOTIDE SEQUENCE</scope>
</reference>
<dbReference type="Pfam" id="PF08266">
    <property type="entry name" value="Cadherin_2"/>
    <property type="match status" value="1"/>
</dbReference>
<dbReference type="PANTHER" id="PTHR24028:SF146">
    <property type="entry name" value="CADHERIN 96CB, ISOFORM D-RELATED"/>
    <property type="match status" value="1"/>
</dbReference>
<dbReference type="SUPFAM" id="SSF49313">
    <property type="entry name" value="Cadherin-like"/>
    <property type="match status" value="6"/>
</dbReference>
<evidence type="ECO:0000256" key="1">
    <source>
        <dbReference type="ARBA" id="ARBA00004167"/>
    </source>
</evidence>
<dbReference type="InterPro" id="IPR002126">
    <property type="entry name" value="Cadherin-like_dom"/>
</dbReference>
<feature type="domain" description="Cadherin" evidence="12">
    <location>
        <begin position="462"/>
        <end position="572"/>
    </location>
</feature>
<dbReference type="GO" id="GO:0005509">
    <property type="term" value="F:calcium ion binding"/>
    <property type="evidence" value="ECO:0007669"/>
    <property type="project" value="UniProtKB-UniRule"/>
</dbReference>
<dbReference type="EMBL" id="CAJNOO010002439">
    <property type="protein sequence ID" value="CAF1268205.1"/>
    <property type="molecule type" value="Genomic_DNA"/>
</dbReference>
<keyword evidence="8" id="KW-0325">Glycoprotein</keyword>
<evidence type="ECO:0000259" key="12">
    <source>
        <dbReference type="PROSITE" id="PS50268"/>
    </source>
</evidence>
<evidence type="ECO:0000256" key="3">
    <source>
        <dbReference type="ARBA" id="ARBA00022737"/>
    </source>
</evidence>
<dbReference type="GO" id="GO:0007156">
    <property type="term" value="P:homophilic cell adhesion via plasma membrane adhesion molecules"/>
    <property type="evidence" value="ECO:0007669"/>
    <property type="project" value="InterPro"/>
</dbReference>
<evidence type="ECO:0000256" key="8">
    <source>
        <dbReference type="ARBA" id="ARBA00023180"/>
    </source>
</evidence>
<evidence type="ECO:0000256" key="10">
    <source>
        <dbReference type="SAM" id="Phobius"/>
    </source>
</evidence>
<keyword evidence="4 9" id="KW-0106">Calcium</keyword>
<evidence type="ECO:0000256" key="2">
    <source>
        <dbReference type="ARBA" id="ARBA00022692"/>
    </source>
</evidence>
<keyword evidence="2 10" id="KW-0812">Transmembrane</keyword>
<dbReference type="InterPro" id="IPR013164">
    <property type="entry name" value="Cadherin_N"/>
</dbReference>
<protein>
    <recommendedName>
        <fullName evidence="12">Cadherin domain-containing protein</fullName>
    </recommendedName>
</protein>
<evidence type="ECO:0000256" key="7">
    <source>
        <dbReference type="ARBA" id="ARBA00023136"/>
    </source>
</evidence>
<gene>
    <name evidence="13" type="ORF">RFH988_LOCUS28045</name>
</gene>
<dbReference type="AlphaFoldDB" id="A0A815B3F2"/>
<evidence type="ECO:0000256" key="4">
    <source>
        <dbReference type="ARBA" id="ARBA00022837"/>
    </source>
</evidence>
<keyword evidence="11" id="KW-0732">Signal</keyword>
<dbReference type="Pfam" id="PF00028">
    <property type="entry name" value="Cadherin"/>
    <property type="match status" value="2"/>
</dbReference>
<feature type="transmembrane region" description="Helical" evidence="10">
    <location>
        <begin position="793"/>
        <end position="820"/>
    </location>
</feature>
<dbReference type="OrthoDB" id="6252479at2759"/>
<dbReference type="InterPro" id="IPR015919">
    <property type="entry name" value="Cadherin-like_sf"/>
</dbReference>
<feature type="domain" description="Cadherin" evidence="12">
    <location>
        <begin position="130"/>
        <end position="236"/>
    </location>
</feature>
<evidence type="ECO:0000256" key="9">
    <source>
        <dbReference type="PROSITE-ProRule" id="PRU00043"/>
    </source>
</evidence>
<proteinExistence type="predicted"/>
<name>A0A815B3F2_9BILA</name>
<dbReference type="SMART" id="SM00112">
    <property type="entry name" value="CA"/>
    <property type="match status" value="6"/>
</dbReference>